<evidence type="ECO:0000313" key="1">
    <source>
        <dbReference type="EMBL" id="JAD73633.1"/>
    </source>
</evidence>
<sequence>MVMFACYAHISNSSDSS</sequence>
<name>A0A0A9CGS4_ARUDO</name>
<reference evidence="1" key="1">
    <citation type="submission" date="2014-09" db="EMBL/GenBank/DDBJ databases">
        <authorList>
            <person name="Magalhaes I.L.F."/>
            <person name="Oliveira U."/>
            <person name="Santos F.R."/>
            <person name="Vidigal T.H.D.A."/>
            <person name="Brescovit A.D."/>
            <person name="Santos A.J."/>
        </authorList>
    </citation>
    <scope>NUCLEOTIDE SEQUENCE</scope>
    <source>
        <tissue evidence="1">Shoot tissue taken approximately 20 cm above the soil surface</tissue>
    </source>
</reference>
<protein>
    <submittedName>
        <fullName evidence="1">Uncharacterized protein</fullName>
    </submittedName>
</protein>
<accession>A0A0A9CGS4</accession>
<reference evidence="1" key="2">
    <citation type="journal article" date="2015" name="Data Brief">
        <title>Shoot transcriptome of the giant reed, Arundo donax.</title>
        <authorList>
            <person name="Barrero R.A."/>
            <person name="Guerrero F.D."/>
            <person name="Moolhuijzen P."/>
            <person name="Goolsby J.A."/>
            <person name="Tidwell J."/>
            <person name="Bellgard S.E."/>
            <person name="Bellgard M.I."/>
        </authorList>
    </citation>
    <scope>NUCLEOTIDE SEQUENCE</scope>
    <source>
        <tissue evidence="1">Shoot tissue taken approximately 20 cm above the soil surface</tissue>
    </source>
</reference>
<dbReference type="AlphaFoldDB" id="A0A0A9CGS4"/>
<proteinExistence type="predicted"/>
<dbReference type="EMBL" id="GBRH01224262">
    <property type="protein sequence ID" value="JAD73633.1"/>
    <property type="molecule type" value="Transcribed_RNA"/>
</dbReference>
<organism evidence="1">
    <name type="scientific">Arundo donax</name>
    <name type="common">Giant reed</name>
    <name type="synonym">Donax arundinaceus</name>
    <dbReference type="NCBI Taxonomy" id="35708"/>
    <lineage>
        <taxon>Eukaryota</taxon>
        <taxon>Viridiplantae</taxon>
        <taxon>Streptophyta</taxon>
        <taxon>Embryophyta</taxon>
        <taxon>Tracheophyta</taxon>
        <taxon>Spermatophyta</taxon>
        <taxon>Magnoliopsida</taxon>
        <taxon>Liliopsida</taxon>
        <taxon>Poales</taxon>
        <taxon>Poaceae</taxon>
        <taxon>PACMAD clade</taxon>
        <taxon>Arundinoideae</taxon>
        <taxon>Arundineae</taxon>
        <taxon>Arundo</taxon>
    </lineage>
</organism>